<dbReference type="PRINTS" id="PR00148">
    <property type="entry name" value="ENOLASE"/>
</dbReference>
<evidence type="ECO:0000256" key="3">
    <source>
        <dbReference type="ARBA" id="ARBA00012058"/>
    </source>
</evidence>
<dbReference type="NCBIfam" id="TIGR01060">
    <property type="entry name" value="eno"/>
    <property type="match status" value="1"/>
</dbReference>
<dbReference type="EC" id="4.2.1.11" evidence="3 12"/>
<dbReference type="AlphaFoldDB" id="A0A9D1HHJ1"/>
<feature type="binding site" evidence="12 15">
    <location>
        <position position="242"/>
    </location>
    <ligand>
        <name>Mg(2+)</name>
        <dbReference type="ChEBI" id="CHEBI:18420"/>
    </ligand>
</feature>
<dbReference type="Proteomes" id="UP000824164">
    <property type="component" value="Unassembled WGS sequence"/>
</dbReference>
<dbReference type="GO" id="GO:0009986">
    <property type="term" value="C:cell surface"/>
    <property type="evidence" value="ECO:0007669"/>
    <property type="project" value="UniProtKB-SubCell"/>
</dbReference>
<dbReference type="InterPro" id="IPR036849">
    <property type="entry name" value="Enolase-like_C_sf"/>
</dbReference>
<dbReference type="PANTHER" id="PTHR11902:SF1">
    <property type="entry name" value="ENOLASE"/>
    <property type="match status" value="1"/>
</dbReference>
<comment type="pathway">
    <text evidence="1 12">Carbohydrate degradation; glycolysis; pyruvate from D-glyceraldehyde 3-phosphate: step 4/5.</text>
</comment>
<feature type="binding site" evidence="14">
    <location>
        <position position="155"/>
    </location>
    <ligand>
        <name>substrate</name>
    </ligand>
</feature>
<keyword evidence="7 12" id="KW-0479">Metal-binding</keyword>
<evidence type="ECO:0000256" key="13">
    <source>
        <dbReference type="PIRSR" id="PIRSR001400-1"/>
    </source>
</evidence>
<dbReference type="InterPro" id="IPR020810">
    <property type="entry name" value="Enolase_C"/>
</dbReference>
<organism evidence="18 19">
    <name type="scientific">Candidatus Onthocola gallistercoris</name>
    <dbReference type="NCBI Taxonomy" id="2840876"/>
    <lineage>
        <taxon>Bacteria</taxon>
        <taxon>Bacillati</taxon>
        <taxon>Bacillota</taxon>
        <taxon>Bacilli</taxon>
        <taxon>Candidatus Onthocola</taxon>
    </lineage>
</organism>
<evidence type="ECO:0000259" key="16">
    <source>
        <dbReference type="SMART" id="SM01192"/>
    </source>
</evidence>
<dbReference type="GO" id="GO:0004634">
    <property type="term" value="F:phosphopyruvate hydratase activity"/>
    <property type="evidence" value="ECO:0007669"/>
    <property type="project" value="UniProtKB-UniRule"/>
</dbReference>
<dbReference type="PROSITE" id="PS00164">
    <property type="entry name" value="ENOLASE"/>
    <property type="match status" value="1"/>
</dbReference>
<dbReference type="HAMAP" id="MF_00318">
    <property type="entry name" value="Enolase"/>
    <property type="match status" value="1"/>
</dbReference>
<comment type="function">
    <text evidence="12">Catalyzes the reversible conversion of 2-phosphoglycerate (2-PG) into phosphoenolpyruvate (PEP). It is essential for the degradation of carbohydrates via glycolysis.</text>
</comment>
<dbReference type="SFLD" id="SFLDF00002">
    <property type="entry name" value="enolase"/>
    <property type="match status" value="1"/>
</dbReference>
<evidence type="ECO:0000259" key="17">
    <source>
        <dbReference type="SMART" id="SM01193"/>
    </source>
</evidence>
<dbReference type="CDD" id="cd03313">
    <property type="entry name" value="enolase"/>
    <property type="match status" value="1"/>
</dbReference>
<dbReference type="InterPro" id="IPR029017">
    <property type="entry name" value="Enolase-like_N"/>
</dbReference>
<reference evidence="18" key="1">
    <citation type="submission" date="2020-10" db="EMBL/GenBank/DDBJ databases">
        <authorList>
            <person name="Gilroy R."/>
        </authorList>
    </citation>
    <scope>NUCLEOTIDE SEQUENCE</scope>
    <source>
        <strain evidence="18">CHK187-14744</strain>
    </source>
</reference>
<sequence>MPEIKNLYAREVLDSRGNPTVEVEVTTESLAFGRAIVPSGASTGIYEALELRDGKKERYGGKGVQKAVGHVNKELARKLKGIDVTRQQDIDRLLLEADGTEHKDRMGANALLGVSLACAHAGADYTGLPLHQYLGGIFGSLMPMPMMNILNGGAHADNTLDFQEFMIIPTGAESFRDAVRMGSEVFHSLKNILKERRLSTAVGDEGGFAPDLKSNEEGLRMITQAIEAAGYVPGKDVCLALDVAASEFFSEGYYVLKGEGGTRLDSREMAEYYAKLIQRYPVVSIEDGCDQDDWEGWKHMTGLLGDKVQLVGDDFFVTNVSRLEKGIAEGCANAILIKPNQIGTLTETVQAVRMAQRAGYGAIISHRSGESEDTTIADLAVALNAGQIKTGSMSRTDRLAKYNQLMRIEEYLGEGAALARPFHNLPCCDEKKSGSKR</sequence>
<feature type="domain" description="Enolase N-terminal" evidence="17">
    <location>
        <begin position="4"/>
        <end position="134"/>
    </location>
</feature>
<proteinExistence type="inferred from homology"/>
<feature type="binding site" evidence="14">
    <location>
        <position position="164"/>
    </location>
    <ligand>
        <name>substrate</name>
    </ligand>
</feature>
<dbReference type="Pfam" id="PF00113">
    <property type="entry name" value="Enolase_C"/>
    <property type="match status" value="1"/>
</dbReference>
<dbReference type="SFLD" id="SFLDS00001">
    <property type="entry name" value="Enolase"/>
    <property type="match status" value="1"/>
</dbReference>
<dbReference type="InterPro" id="IPR020809">
    <property type="entry name" value="Enolase_CS"/>
</dbReference>
<feature type="binding site" evidence="14">
    <location>
        <begin position="365"/>
        <end position="368"/>
    </location>
    <ligand>
        <name>substrate</name>
    </ligand>
</feature>
<dbReference type="PANTHER" id="PTHR11902">
    <property type="entry name" value="ENOLASE"/>
    <property type="match status" value="1"/>
</dbReference>
<accession>A0A9D1HHJ1</accession>
<dbReference type="Gene3D" id="3.30.390.10">
    <property type="entry name" value="Enolase-like, N-terminal domain"/>
    <property type="match status" value="1"/>
</dbReference>
<reference evidence="18" key="2">
    <citation type="journal article" date="2021" name="PeerJ">
        <title>Extensive microbial diversity within the chicken gut microbiome revealed by metagenomics and culture.</title>
        <authorList>
            <person name="Gilroy R."/>
            <person name="Ravi A."/>
            <person name="Getino M."/>
            <person name="Pursley I."/>
            <person name="Horton D.L."/>
            <person name="Alikhan N.F."/>
            <person name="Baker D."/>
            <person name="Gharbi K."/>
            <person name="Hall N."/>
            <person name="Watson M."/>
            <person name="Adriaenssens E.M."/>
            <person name="Foster-Nyarko E."/>
            <person name="Jarju S."/>
            <person name="Secka A."/>
            <person name="Antonio M."/>
            <person name="Oren A."/>
            <person name="Chaudhuri R.R."/>
            <person name="La Ragione R."/>
            <person name="Hildebrand F."/>
            <person name="Pallen M.J."/>
        </authorList>
    </citation>
    <scope>NUCLEOTIDE SEQUENCE</scope>
    <source>
        <strain evidence="18">CHK187-14744</strain>
    </source>
</reference>
<evidence type="ECO:0000313" key="18">
    <source>
        <dbReference type="EMBL" id="HIU03084.1"/>
    </source>
</evidence>
<dbReference type="GO" id="GO:0000287">
    <property type="term" value="F:magnesium ion binding"/>
    <property type="evidence" value="ECO:0007669"/>
    <property type="project" value="UniProtKB-UniRule"/>
</dbReference>
<keyword evidence="8 12" id="KW-0460">Magnesium</keyword>
<dbReference type="InterPro" id="IPR020811">
    <property type="entry name" value="Enolase_N"/>
</dbReference>
<feature type="active site" description="Proton donor" evidence="12 13">
    <location>
        <position position="205"/>
    </location>
</feature>
<evidence type="ECO:0000256" key="9">
    <source>
        <dbReference type="ARBA" id="ARBA00023152"/>
    </source>
</evidence>
<evidence type="ECO:0000256" key="15">
    <source>
        <dbReference type="PIRSR" id="PIRSR001400-3"/>
    </source>
</evidence>
<feature type="binding site" evidence="12">
    <location>
        <position position="368"/>
    </location>
    <ligand>
        <name>(2R)-2-phosphoglycerate</name>
        <dbReference type="ChEBI" id="CHEBI:58289"/>
    </ligand>
</feature>
<evidence type="ECO:0000256" key="10">
    <source>
        <dbReference type="ARBA" id="ARBA00023239"/>
    </source>
</evidence>
<feature type="binding site" evidence="14">
    <location>
        <position position="286"/>
    </location>
    <ligand>
        <name>substrate</name>
    </ligand>
</feature>
<feature type="binding site" evidence="12">
    <location>
        <position position="367"/>
    </location>
    <ligand>
        <name>(2R)-2-phosphoglycerate</name>
        <dbReference type="ChEBI" id="CHEBI:58289"/>
    </ligand>
</feature>
<feature type="binding site" evidence="12 15">
    <location>
        <position position="286"/>
    </location>
    <ligand>
        <name>Mg(2+)</name>
        <dbReference type="ChEBI" id="CHEBI:18420"/>
    </ligand>
</feature>
<evidence type="ECO:0000256" key="1">
    <source>
        <dbReference type="ARBA" id="ARBA00005031"/>
    </source>
</evidence>
<dbReference type="InterPro" id="IPR000941">
    <property type="entry name" value="Enolase"/>
</dbReference>
<keyword evidence="6 12" id="KW-0964">Secreted</keyword>
<evidence type="ECO:0000256" key="2">
    <source>
        <dbReference type="ARBA" id="ARBA00009604"/>
    </source>
</evidence>
<feature type="binding site" evidence="14">
    <location>
        <position position="313"/>
    </location>
    <ligand>
        <name>substrate</name>
    </ligand>
</feature>
<dbReference type="SFLD" id="SFLDG00178">
    <property type="entry name" value="enolase"/>
    <property type="match status" value="1"/>
</dbReference>
<feature type="binding site" evidence="14">
    <location>
        <position position="389"/>
    </location>
    <ligand>
        <name>substrate</name>
    </ligand>
</feature>
<gene>
    <name evidence="12 18" type="primary">eno</name>
    <name evidence="18" type="ORF">IAB63_07515</name>
</gene>
<evidence type="ECO:0000256" key="8">
    <source>
        <dbReference type="ARBA" id="ARBA00022842"/>
    </source>
</evidence>
<feature type="active site" description="Proton acceptor" evidence="12 13">
    <location>
        <position position="338"/>
    </location>
</feature>
<comment type="cofactor">
    <cofactor evidence="12">
        <name>Mg(2+)</name>
        <dbReference type="ChEBI" id="CHEBI:18420"/>
    </cofactor>
    <text evidence="12">Binds a second Mg(2+) ion via substrate during catalysis.</text>
</comment>
<comment type="subcellular location">
    <subcellularLocation>
        <location evidence="12">Cytoplasm</location>
    </subcellularLocation>
    <subcellularLocation>
        <location evidence="12">Secreted</location>
    </subcellularLocation>
    <subcellularLocation>
        <location evidence="12">Cell surface</location>
    </subcellularLocation>
    <text evidence="12">Fractions of enolase are present in both the cytoplasm and on the cell surface.</text>
</comment>
<evidence type="ECO:0000256" key="5">
    <source>
        <dbReference type="ARBA" id="ARBA00022490"/>
    </source>
</evidence>
<evidence type="ECO:0000313" key="19">
    <source>
        <dbReference type="Proteomes" id="UP000824164"/>
    </source>
</evidence>
<dbReference type="PIRSF" id="PIRSF001400">
    <property type="entry name" value="Enolase"/>
    <property type="match status" value="1"/>
</dbReference>
<comment type="catalytic activity">
    <reaction evidence="11">
        <text>(2R)-2-phosphoglycerate = phosphoenolpyruvate + H2O</text>
        <dbReference type="Rhea" id="RHEA:10164"/>
        <dbReference type="ChEBI" id="CHEBI:15377"/>
        <dbReference type="ChEBI" id="CHEBI:58289"/>
        <dbReference type="ChEBI" id="CHEBI:58702"/>
        <dbReference type="EC" id="4.2.1.11"/>
    </reaction>
    <physiologicalReaction direction="left-to-right" evidence="11">
        <dbReference type="Rhea" id="RHEA:10165"/>
    </physiologicalReaction>
</comment>
<dbReference type="GO" id="GO:0005576">
    <property type="term" value="C:extracellular region"/>
    <property type="evidence" value="ECO:0007669"/>
    <property type="project" value="UniProtKB-SubCell"/>
</dbReference>
<evidence type="ECO:0000256" key="7">
    <source>
        <dbReference type="ARBA" id="ARBA00022723"/>
    </source>
</evidence>
<dbReference type="GO" id="GO:0006096">
    <property type="term" value="P:glycolytic process"/>
    <property type="evidence" value="ECO:0007669"/>
    <property type="project" value="UniProtKB-UniRule"/>
</dbReference>
<dbReference type="SMART" id="SM01193">
    <property type="entry name" value="Enolase_N"/>
    <property type="match status" value="1"/>
</dbReference>
<name>A0A9D1HHJ1_9FIRM</name>
<dbReference type="SMART" id="SM01192">
    <property type="entry name" value="Enolase_C"/>
    <property type="match status" value="1"/>
</dbReference>
<keyword evidence="10 12" id="KW-0456">Lyase</keyword>
<evidence type="ECO:0000256" key="12">
    <source>
        <dbReference type="HAMAP-Rule" id="MF_00318"/>
    </source>
</evidence>
<evidence type="ECO:0000256" key="11">
    <source>
        <dbReference type="ARBA" id="ARBA00048951"/>
    </source>
</evidence>
<comment type="similarity">
    <text evidence="2 12">Belongs to the enolase family.</text>
</comment>
<feature type="domain" description="Enolase C-terminal TIM barrel" evidence="16">
    <location>
        <begin position="139"/>
        <end position="424"/>
    </location>
</feature>
<dbReference type="Gene3D" id="3.20.20.120">
    <property type="entry name" value="Enolase-like C-terminal domain"/>
    <property type="match status" value="1"/>
</dbReference>
<dbReference type="Pfam" id="PF03952">
    <property type="entry name" value="Enolase_N"/>
    <property type="match status" value="1"/>
</dbReference>
<keyword evidence="5 12" id="KW-0963">Cytoplasm</keyword>
<dbReference type="EMBL" id="DVLT01000046">
    <property type="protein sequence ID" value="HIU03084.1"/>
    <property type="molecule type" value="Genomic_DNA"/>
</dbReference>
<evidence type="ECO:0000256" key="14">
    <source>
        <dbReference type="PIRSR" id="PIRSR001400-2"/>
    </source>
</evidence>
<feature type="binding site" evidence="12 15">
    <location>
        <position position="313"/>
    </location>
    <ligand>
        <name>Mg(2+)</name>
        <dbReference type="ChEBI" id="CHEBI:18420"/>
    </ligand>
</feature>
<dbReference type="FunFam" id="3.20.20.120:FF:000001">
    <property type="entry name" value="Enolase"/>
    <property type="match status" value="1"/>
</dbReference>
<dbReference type="GO" id="GO:0000015">
    <property type="term" value="C:phosphopyruvate hydratase complex"/>
    <property type="evidence" value="ECO:0007669"/>
    <property type="project" value="InterPro"/>
</dbReference>
<comment type="cofactor">
    <cofactor evidence="15">
        <name>Mg(2+)</name>
        <dbReference type="ChEBI" id="CHEBI:18420"/>
    </cofactor>
    <text evidence="15">Mg(2+) is required for catalysis and for stabilizing the dimer.</text>
</comment>
<comment type="caution">
    <text evidence="18">The sequence shown here is derived from an EMBL/GenBank/DDBJ whole genome shotgun (WGS) entry which is preliminary data.</text>
</comment>
<dbReference type="SUPFAM" id="SSF51604">
    <property type="entry name" value="Enolase C-terminal domain-like"/>
    <property type="match status" value="1"/>
</dbReference>
<dbReference type="SUPFAM" id="SSF54826">
    <property type="entry name" value="Enolase N-terminal domain-like"/>
    <property type="match status" value="1"/>
</dbReference>
<evidence type="ECO:0000256" key="4">
    <source>
        <dbReference type="ARBA" id="ARBA00017068"/>
    </source>
</evidence>
<evidence type="ECO:0000256" key="6">
    <source>
        <dbReference type="ARBA" id="ARBA00022525"/>
    </source>
</evidence>
<feature type="binding site" evidence="12">
    <location>
        <position position="338"/>
    </location>
    <ligand>
        <name>(2R)-2-phosphoglycerate</name>
        <dbReference type="ChEBI" id="CHEBI:58289"/>
    </ligand>
</feature>
<dbReference type="FunFam" id="3.30.390.10:FF:000001">
    <property type="entry name" value="Enolase"/>
    <property type="match status" value="1"/>
</dbReference>
<feature type="binding site" evidence="12">
    <location>
        <position position="163"/>
    </location>
    <ligand>
        <name>(2R)-2-phosphoglycerate</name>
        <dbReference type="ChEBI" id="CHEBI:58289"/>
    </ligand>
</feature>
<feature type="binding site" evidence="12">
    <location>
        <position position="389"/>
    </location>
    <ligand>
        <name>(2R)-2-phosphoglycerate</name>
        <dbReference type="ChEBI" id="CHEBI:58289"/>
    </ligand>
</feature>
<keyword evidence="9 12" id="KW-0324">Glycolysis</keyword>
<protein>
    <recommendedName>
        <fullName evidence="4 12">Enolase</fullName>
        <ecNumber evidence="3 12">4.2.1.11</ecNumber>
    </recommendedName>
    <alternativeName>
        <fullName evidence="12">2-phospho-D-glycerate hydro-lyase</fullName>
    </alternativeName>
    <alternativeName>
        <fullName evidence="12">2-phosphoglycerate dehydratase</fullName>
    </alternativeName>
</protein>